<sequence length="519" mass="55705">MGFFSRKSTGHSPVLSREGGDTMGLANPTSPVAVIKSKWYKKGKALPDVPKEDLSMNGEGRDYRRNASIENDSHSRAATDPITKTMAERLNELIKSHAEGMIDDETYRDLRASLFERFGAASHPSVEPSHVRISNDPSSSSAASSSNGTKRHSIVRPDSNFHLAPRPPSMNFSRPHTPGGSRSIRSTTSRTSTVATAVTGLLRRGTKKRPSENQQLDSRPGSPDNVSMFSATSSTAGYSRAGGYQGSTPSLASVGGARAPSLSSRRTGRSGLTSRSFATPPSSYHRHGHAYGYGTGVDTEVRSKTESEVSMSADLSEYDDKSPSELREAMVRTEREGRKMLDAFNGLELTVLTKYRGAGGAMGMAGVGGVSGTGTGWTHVSHPSDGGGYGTDYGYGTERRSNSTRRRIGQIRGKGSSSSPSLHSSPLHPNKGRSLSLSGTGSISGGSVRSRSPQPPTVHEEASAGGSGMDLDDPDMSQLHQEMEDIRRRRAQVAQRYETRLEMLRVKLKSAELRDKVAR</sequence>
<name>A0A5N5QW64_9AGAM</name>
<evidence type="ECO:0000256" key="1">
    <source>
        <dbReference type="SAM" id="MobiDB-lite"/>
    </source>
</evidence>
<feature type="compositionally biased region" description="Low complexity" evidence="1">
    <location>
        <begin position="416"/>
        <end position="452"/>
    </location>
</feature>
<feature type="region of interest" description="Disordered" evidence="1">
    <location>
        <begin position="378"/>
        <end position="481"/>
    </location>
</feature>
<evidence type="ECO:0000313" key="2">
    <source>
        <dbReference type="EMBL" id="KAB5595934.1"/>
    </source>
</evidence>
<gene>
    <name evidence="2" type="ORF">CTheo_698</name>
</gene>
<evidence type="ECO:0000313" key="3">
    <source>
        <dbReference type="Proteomes" id="UP000383932"/>
    </source>
</evidence>
<reference evidence="2 3" key="1">
    <citation type="journal article" date="2019" name="Fungal Biol. Biotechnol.">
        <title>Draft genome sequence of fastidious pathogen Ceratobasidium theobromae, which causes vascular-streak dieback in Theobroma cacao.</title>
        <authorList>
            <person name="Ali S.S."/>
            <person name="Asman A."/>
            <person name="Shao J."/>
            <person name="Firmansyah A.P."/>
            <person name="Susilo A.W."/>
            <person name="Rosmana A."/>
            <person name="McMahon P."/>
            <person name="Junaid M."/>
            <person name="Guest D."/>
            <person name="Kheng T.Y."/>
            <person name="Meinhardt L.W."/>
            <person name="Bailey B.A."/>
        </authorList>
    </citation>
    <scope>NUCLEOTIDE SEQUENCE [LARGE SCALE GENOMIC DNA]</scope>
    <source>
        <strain evidence="2 3">CT2</strain>
    </source>
</reference>
<proteinExistence type="predicted"/>
<dbReference type="EMBL" id="SSOP01000005">
    <property type="protein sequence ID" value="KAB5595934.1"/>
    <property type="molecule type" value="Genomic_DNA"/>
</dbReference>
<accession>A0A5N5QW64</accession>
<feature type="region of interest" description="Disordered" evidence="1">
    <location>
        <begin position="47"/>
        <end position="82"/>
    </location>
</feature>
<feature type="compositionally biased region" description="Polar residues" evidence="1">
    <location>
        <begin position="1"/>
        <end position="11"/>
    </location>
</feature>
<feature type="region of interest" description="Disordered" evidence="1">
    <location>
        <begin position="121"/>
        <end position="325"/>
    </location>
</feature>
<organism evidence="2 3">
    <name type="scientific">Ceratobasidium theobromae</name>
    <dbReference type="NCBI Taxonomy" id="1582974"/>
    <lineage>
        <taxon>Eukaryota</taxon>
        <taxon>Fungi</taxon>
        <taxon>Dikarya</taxon>
        <taxon>Basidiomycota</taxon>
        <taxon>Agaricomycotina</taxon>
        <taxon>Agaricomycetes</taxon>
        <taxon>Cantharellales</taxon>
        <taxon>Ceratobasidiaceae</taxon>
        <taxon>Ceratobasidium</taxon>
    </lineage>
</organism>
<feature type="region of interest" description="Disordered" evidence="1">
    <location>
        <begin position="1"/>
        <end position="28"/>
    </location>
</feature>
<dbReference type="OrthoDB" id="3367070at2759"/>
<comment type="caution">
    <text evidence="2">The sequence shown here is derived from an EMBL/GenBank/DDBJ whole genome shotgun (WGS) entry which is preliminary data.</text>
</comment>
<protein>
    <submittedName>
        <fullName evidence="2">Uncharacterized protein</fullName>
    </submittedName>
</protein>
<feature type="compositionally biased region" description="Low complexity" evidence="1">
    <location>
        <begin position="181"/>
        <end position="199"/>
    </location>
</feature>
<keyword evidence="3" id="KW-1185">Reference proteome</keyword>
<feature type="compositionally biased region" description="Basic and acidic residues" evidence="1">
    <location>
        <begin position="49"/>
        <end position="77"/>
    </location>
</feature>
<dbReference type="AlphaFoldDB" id="A0A5N5QW64"/>
<feature type="compositionally biased region" description="Polar residues" evidence="1">
    <location>
        <begin position="224"/>
        <end position="237"/>
    </location>
</feature>
<feature type="compositionally biased region" description="Low complexity" evidence="1">
    <location>
        <begin position="261"/>
        <end position="276"/>
    </location>
</feature>
<dbReference type="Proteomes" id="UP000383932">
    <property type="component" value="Unassembled WGS sequence"/>
</dbReference>